<feature type="region of interest" description="Disordered" evidence="2">
    <location>
        <begin position="108"/>
        <end position="139"/>
    </location>
</feature>
<dbReference type="PIRSF" id="PIRSF006487">
    <property type="entry name" value="GcvT"/>
    <property type="match status" value="1"/>
</dbReference>
<evidence type="ECO:0000313" key="4">
    <source>
        <dbReference type="Proteomes" id="UP001202961"/>
    </source>
</evidence>
<accession>A0ABT0TZK3</accession>
<gene>
    <name evidence="3" type="ORF">NB063_05245</name>
</gene>
<keyword evidence="4" id="KW-1185">Reference proteome</keyword>
<dbReference type="RefSeq" id="WP_250927699.1">
    <property type="nucleotide sequence ID" value="NZ_JAMQBK010000016.1"/>
</dbReference>
<feature type="compositionally biased region" description="Basic and acidic residues" evidence="2">
    <location>
        <begin position="124"/>
        <end position="139"/>
    </location>
</feature>
<reference evidence="3 4" key="1">
    <citation type="journal article" date="2022" name="Syst. Appl. Microbiol.">
        <title>Rhodopirellula aestuarii sp. nov., a novel member of the genus Rhodopirellula isolated from brackish sediments collected in the Tagus River estuary, Portugal.</title>
        <authorList>
            <person name="Vitorino I.R."/>
            <person name="Klimek D."/>
            <person name="Calusinska M."/>
            <person name="Lobo-da-Cunha A."/>
            <person name="Vasconcelos V."/>
            <person name="Lage O.M."/>
        </authorList>
    </citation>
    <scope>NUCLEOTIDE SEQUENCE [LARGE SCALE GENOMIC DNA]</scope>
    <source>
        <strain evidence="3 4">ICT_H3.1</strain>
    </source>
</reference>
<comment type="caution">
    <text evidence="3">The sequence shown here is derived from an EMBL/GenBank/DDBJ whole genome shotgun (WGS) entry which is preliminary data.</text>
</comment>
<dbReference type="Gene3D" id="3.30.1360.120">
    <property type="entry name" value="Probable tRNA modification gtpase trme, domain 1"/>
    <property type="match status" value="1"/>
</dbReference>
<dbReference type="SUPFAM" id="SSF103025">
    <property type="entry name" value="Folate-binding domain"/>
    <property type="match status" value="1"/>
</dbReference>
<dbReference type="NCBIfam" id="TIGR03317">
    <property type="entry name" value="ygfZ_signature"/>
    <property type="match status" value="1"/>
</dbReference>
<keyword evidence="1" id="KW-0809">Transit peptide</keyword>
<dbReference type="EMBL" id="JAMQBK010000016">
    <property type="protein sequence ID" value="MCM2370027.1"/>
    <property type="molecule type" value="Genomic_DNA"/>
</dbReference>
<dbReference type="InterPro" id="IPR045179">
    <property type="entry name" value="YgfZ/GcvT"/>
</dbReference>
<evidence type="ECO:0000256" key="1">
    <source>
        <dbReference type="ARBA" id="ARBA00022946"/>
    </source>
</evidence>
<dbReference type="InterPro" id="IPR027266">
    <property type="entry name" value="TrmE/GcvT-like"/>
</dbReference>
<name>A0ABT0TZK3_9BACT</name>
<protein>
    <submittedName>
        <fullName evidence="3">Aminomethyltransferase</fullName>
    </submittedName>
</protein>
<proteinExistence type="predicted"/>
<organism evidence="3 4">
    <name type="scientific">Aporhodopirellula aestuarii</name>
    <dbReference type="NCBI Taxonomy" id="2950107"/>
    <lineage>
        <taxon>Bacteria</taxon>
        <taxon>Pseudomonadati</taxon>
        <taxon>Planctomycetota</taxon>
        <taxon>Planctomycetia</taxon>
        <taxon>Pirellulales</taxon>
        <taxon>Pirellulaceae</taxon>
        <taxon>Aporhodopirellula</taxon>
    </lineage>
</organism>
<evidence type="ECO:0000256" key="2">
    <source>
        <dbReference type="SAM" id="MobiDB-lite"/>
    </source>
</evidence>
<sequence length="340" mass="36494">MPPLSVLDLVGKDAAAILHNLTTNEVKSLEANGPGVETFITNVKGKCIGHVLVFRTNEGYRLIGAAGQSAVIAAQMDRYTIREDAVPQVRDEEFQAWLVVQSKDTRVARPPDKKNTHPLYRSEISLHPRGDSSGGHSKEVRSVPTYGVPWIGTGSPFSGLLVLTEKADDVSSRGISDALGGRLGTTDATFAELAGDVANDRFRELRVAAGYPWFGTDFNDTHLPQEISREEETISFTKGCYLGQETIARLDALGQVQKKLVSWSIEGGGDGPPPGPDTKLFAGGEKPVGRLTSVVRIDSQDGGQPRVLAIGFARRSHFDAGAEATGTIGELTFVARVVEN</sequence>
<dbReference type="PANTHER" id="PTHR22602:SF0">
    <property type="entry name" value="TRANSFERASE CAF17, MITOCHONDRIAL-RELATED"/>
    <property type="match status" value="1"/>
</dbReference>
<dbReference type="Proteomes" id="UP001202961">
    <property type="component" value="Unassembled WGS sequence"/>
</dbReference>
<evidence type="ECO:0000313" key="3">
    <source>
        <dbReference type="EMBL" id="MCM2370027.1"/>
    </source>
</evidence>
<dbReference type="InterPro" id="IPR017703">
    <property type="entry name" value="YgfZ/GCV_T_CS"/>
</dbReference>
<dbReference type="PANTHER" id="PTHR22602">
    <property type="entry name" value="TRANSFERASE CAF17, MITOCHONDRIAL-RELATED"/>
    <property type="match status" value="1"/>
</dbReference>